<evidence type="ECO:0000256" key="1">
    <source>
        <dbReference type="ARBA" id="ARBA00006227"/>
    </source>
</evidence>
<reference evidence="5 6" key="1">
    <citation type="journal article" date="2016" name="Nat. Commun.">
        <title>Thousands of microbial genomes shed light on interconnected biogeochemical processes in an aquifer system.</title>
        <authorList>
            <person name="Anantharaman K."/>
            <person name="Brown C.T."/>
            <person name="Hug L.A."/>
            <person name="Sharon I."/>
            <person name="Castelle C.J."/>
            <person name="Probst A.J."/>
            <person name="Thomas B.C."/>
            <person name="Singh A."/>
            <person name="Wilkins M.J."/>
            <person name="Karaoz U."/>
            <person name="Brodie E.L."/>
            <person name="Williams K.H."/>
            <person name="Hubbard S.S."/>
            <person name="Banfield J.F."/>
        </authorList>
    </citation>
    <scope>NUCLEOTIDE SEQUENCE [LARGE SCALE GENOMIC DNA]</scope>
</reference>
<evidence type="ECO:0000256" key="4">
    <source>
        <dbReference type="HAMAP-Rule" id="MF_01366"/>
    </source>
</evidence>
<dbReference type="InterPro" id="IPR005823">
    <property type="entry name" value="Ribosomal_uL13_bac-type"/>
</dbReference>
<comment type="function">
    <text evidence="4">This protein is one of the early assembly proteins of the 50S ribosomal subunit, although it is not seen to bind rRNA by itself. It is important during the early stages of 50S assembly.</text>
</comment>
<evidence type="ECO:0000313" key="6">
    <source>
        <dbReference type="Proteomes" id="UP000176593"/>
    </source>
</evidence>
<dbReference type="PANTHER" id="PTHR11545">
    <property type="entry name" value="RIBOSOMAL PROTEIN L13"/>
    <property type="match status" value="1"/>
</dbReference>
<dbReference type="Pfam" id="PF00572">
    <property type="entry name" value="Ribosomal_L13"/>
    <property type="match status" value="1"/>
</dbReference>
<dbReference type="GO" id="GO:0022625">
    <property type="term" value="C:cytosolic large ribosomal subunit"/>
    <property type="evidence" value="ECO:0007669"/>
    <property type="project" value="TreeGrafter"/>
</dbReference>
<dbReference type="InterPro" id="IPR036899">
    <property type="entry name" value="Ribosomal_uL13_sf"/>
</dbReference>
<comment type="similarity">
    <text evidence="1 4">Belongs to the universal ribosomal protein uL13 family.</text>
</comment>
<dbReference type="GO" id="GO:0003729">
    <property type="term" value="F:mRNA binding"/>
    <property type="evidence" value="ECO:0007669"/>
    <property type="project" value="TreeGrafter"/>
</dbReference>
<comment type="caution">
    <text evidence="5">The sequence shown here is derived from an EMBL/GenBank/DDBJ whole genome shotgun (WGS) entry which is preliminary data.</text>
</comment>
<dbReference type="GO" id="GO:0006412">
    <property type="term" value="P:translation"/>
    <property type="evidence" value="ECO:0007669"/>
    <property type="project" value="UniProtKB-UniRule"/>
</dbReference>
<dbReference type="GO" id="GO:0017148">
    <property type="term" value="P:negative regulation of translation"/>
    <property type="evidence" value="ECO:0007669"/>
    <property type="project" value="TreeGrafter"/>
</dbReference>
<dbReference type="PIRSF" id="PIRSF002181">
    <property type="entry name" value="Ribosomal_L13"/>
    <property type="match status" value="1"/>
</dbReference>
<gene>
    <name evidence="4" type="primary">rplM</name>
    <name evidence="5" type="ORF">A3I41_02630</name>
</gene>
<dbReference type="PANTHER" id="PTHR11545:SF2">
    <property type="entry name" value="LARGE RIBOSOMAL SUBUNIT PROTEIN UL13M"/>
    <property type="match status" value="1"/>
</dbReference>
<keyword evidence="2 4" id="KW-0689">Ribosomal protein</keyword>
<dbReference type="NCBIfam" id="TIGR01066">
    <property type="entry name" value="rplM_bact"/>
    <property type="match status" value="1"/>
</dbReference>
<evidence type="ECO:0000256" key="2">
    <source>
        <dbReference type="ARBA" id="ARBA00022980"/>
    </source>
</evidence>
<accession>A0A1F7VC24</accession>
<name>A0A1F7VC24_9BACT</name>
<keyword evidence="3 4" id="KW-0687">Ribonucleoprotein</keyword>
<dbReference type="Proteomes" id="UP000176593">
    <property type="component" value="Unassembled WGS sequence"/>
</dbReference>
<dbReference type="SUPFAM" id="SSF52161">
    <property type="entry name" value="Ribosomal protein L13"/>
    <property type="match status" value="1"/>
</dbReference>
<protein>
    <recommendedName>
        <fullName evidence="4">Large ribosomal subunit protein uL13</fullName>
    </recommendedName>
</protein>
<dbReference type="HAMAP" id="MF_01366">
    <property type="entry name" value="Ribosomal_uL13"/>
    <property type="match status" value="1"/>
</dbReference>
<proteinExistence type="inferred from homology"/>
<evidence type="ECO:0000256" key="3">
    <source>
        <dbReference type="ARBA" id="ARBA00023274"/>
    </source>
</evidence>
<organism evidence="5 6">
    <name type="scientific">Candidatus Uhrbacteria bacterium RIFCSPLOWO2_02_FULL_48_18</name>
    <dbReference type="NCBI Taxonomy" id="1802408"/>
    <lineage>
        <taxon>Bacteria</taxon>
        <taxon>Candidatus Uhriibacteriota</taxon>
    </lineage>
</organism>
<dbReference type="AlphaFoldDB" id="A0A1F7VC24"/>
<evidence type="ECO:0000313" key="5">
    <source>
        <dbReference type="EMBL" id="OGL87981.1"/>
    </source>
</evidence>
<dbReference type="CDD" id="cd00392">
    <property type="entry name" value="Ribosomal_L13"/>
    <property type="match status" value="1"/>
</dbReference>
<dbReference type="InterPro" id="IPR005822">
    <property type="entry name" value="Ribosomal_uL13"/>
</dbReference>
<comment type="subunit">
    <text evidence="4">Part of the 50S ribosomal subunit.</text>
</comment>
<sequence>MKKELDRNIHTIDADGKSPGRLATQVVGFLMGKGKATFVPNVDGGDHVQVINASKMNIIGKRLEQKEYYRHTAYASGLRTTSMKKVWADNPGDVLVRAVSRMLPKNSHRQSRLKRLVVKN</sequence>
<dbReference type="EMBL" id="MGEQ01000002">
    <property type="protein sequence ID" value="OGL87981.1"/>
    <property type="molecule type" value="Genomic_DNA"/>
</dbReference>
<dbReference type="GO" id="GO:0003735">
    <property type="term" value="F:structural constituent of ribosome"/>
    <property type="evidence" value="ECO:0007669"/>
    <property type="project" value="InterPro"/>
</dbReference>
<dbReference type="Gene3D" id="3.90.1180.10">
    <property type="entry name" value="Ribosomal protein L13"/>
    <property type="match status" value="1"/>
</dbReference>